<evidence type="ECO:0000313" key="2">
    <source>
        <dbReference type="Proteomes" id="UP000190888"/>
    </source>
</evidence>
<dbReference type="EMBL" id="FUWH01000003">
    <property type="protein sequence ID" value="SJZ66086.1"/>
    <property type="molecule type" value="Genomic_DNA"/>
</dbReference>
<keyword evidence="2" id="KW-1185">Reference proteome</keyword>
<name>A0A1T4MGU9_9BACT</name>
<dbReference type="Proteomes" id="UP000190888">
    <property type="component" value="Unassembled WGS sequence"/>
</dbReference>
<dbReference type="AlphaFoldDB" id="A0A1T4MGU9"/>
<evidence type="ECO:0000313" key="1">
    <source>
        <dbReference type="EMBL" id="SJZ66086.1"/>
    </source>
</evidence>
<dbReference type="STRING" id="413434.SAMN04488132_103382"/>
<organism evidence="1 2">
    <name type="scientific">Sediminibacterium ginsengisoli</name>
    <dbReference type="NCBI Taxonomy" id="413434"/>
    <lineage>
        <taxon>Bacteria</taxon>
        <taxon>Pseudomonadati</taxon>
        <taxon>Bacteroidota</taxon>
        <taxon>Chitinophagia</taxon>
        <taxon>Chitinophagales</taxon>
        <taxon>Chitinophagaceae</taxon>
        <taxon>Sediminibacterium</taxon>
    </lineage>
</organism>
<proteinExistence type="predicted"/>
<sequence length="75" mass="9208">MHVMQPWYETFFHKRYRLSMRQLLLHALIRQYEHARHARKNTWPLLKNVYLLYRLKGCGLALLQTQFSKKPKNPV</sequence>
<protein>
    <submittedName>
        <fullName evidence="1">Uncharacterized protein</fullName>
    </submittedName>
</protein>
<accession>A0A1T4MGU9</accession>
<reference evidence="1 2" key="1">
    <citation type="submission" date="2017-02" db="EMBL/GenBank/DDBJ databases">
        <authorList>
            <person name="Peterson S.W."/>
        </authorList>
    </citation>
    <scope>NUCLEOTIDE SEQUENCE [LARGE SCALE GENOMIC DNA]</scope>
    <source>
        <strain evidence="1 2">DSM 22335</strain>
    </source>
</reference>
<dbReference type="RefSeq" id="WP_139367041.1">
    <property type="nucleotide sequence ID" value="NZ_FUWH01000003.1"/>
</dbReference>
<gene>
    <name evidence="1" type="ORF">SAMN04488132_103382</name>
</gene>